<sequence>MKNQNVALSQFKVGELVNAVPVYGDDFDTGDYVPSIQFQESLHAQLGVALSNFNSVVTLYNRWKQGELKCSWSVVNELTMSTRLVSNELSTISEMCRQDRAGMIYNPLPGIYGRNLATGLTPPETDELNALLDGASPSELLTILRNHRGVWS</sequence>
<evidence type="ECO:0000313" key="1">
    <source>
        <dbReference type="EMBL" id="KYN89495.1"/>
    </source>
</evidence>
<name>A0ABR5W4M1_9VIBR</name>
<protein>
    <submittedName>
        <fullName evidence="1">Uncharacterized protein</fullName>
    </submittedName>
</protein>
<dbReference type="Proteomes" id="UP000075609">
    <property type="component" value="Unassembled WGS sequence"/>
</dbReference>
<accession>A0ABR5W4M1</accession>
<keyword evidence="2" id="KW-1185">Reference proteome</keyword>
<comment type="caution">
    <text evidence="1">The sequence shown here is derived from an EMBL/GenBank/DDBJ whole genome shotgun (WGS) entry which is preliminary data.</text>
</comment>
<gene>
    <name evidence="1" type="ORF">ATY35_11115</name>
</gene>
<dbReference type="EMBL" id="LOBP01000090">
    <property type="protein sequence ID" value="KYN89495.1"/>
    <property type="molecule type" value="Genomic_DNA"/>
</dbReference>
<organism evidence="1 2">
    <name type="scientific">Vibrio cidicii</name>
    <dbReference type="NCBI Taxonomy" id="1763883"/>
    <lineage>
        <taxon>Bacteria</taxon>
        <taxon>Pseudomonadati</taxon>
        <taxon>Pseudomonadota</taxon>
        <taxon>Gammaproteobacteria</taxon>
        <taxon>Vibrionales</taxon>
        <taxon>Vibrionaceae</taxon>
        <taxon>Vibrio</taxon>
    </lineage>
</organism>
<dbReference type="RefSeq" id="WP_039462436.1">
    <property type="nucleotide sequence ID" value="NZ_LOBP01000090.1"/>
</dbReference>
<reference evidence="1 2" key="1">
    <citation type="submission" date="2015-12" db="EMBL/GenBank/DDBJ databases">
        <authorList>
            <person name="Tarr C.L."/>
            <person name="Gladney L.M."/>
        </authorList>
    </citation>
    <scope>NUCLEOTIDE SEQUENCE [LARGE SCALE GENOMIC DNA]</scope>
    <source>
        <strain evidence="1 2">1048-83</strain>
    </source>
</reference>
<evidence type="ECO:0000313" key="2">
    <source>
        <dbReference type="Proteomes" id="UP000075609"/>
    </source>
</evidence>
<proteinExistence type="predicted"/>